<dbReference type="AlphaFoldDB" id="A0A6C0E1H7"/>
<dbReference type="EMBL" id="MN739721">
    <property type="protein sequence ID" value="QHT22864.1"/>
    <property type="molecule type" value="Genomic_DNA"/>
</dbReference>
<feature type="region of interest" description="Disordered" evidence="1">
    <location>
        <begin position="390"/>
        <end position="426"/>
    </location>
</feature>
<evidence type="ECO:0000313" key="2">
    <source>
        <dbReference type="EMBL" id="QHT22864.1"/>
    </source>
</evidence>
<sequence length="426" mass="51525">MEVFFTICQKIIKTTNLYYPCKTDTFQFCIDIYLPENRPFHKNYFMMYNMIHRMYHMSLNHKLTFHKIKFKILSEVLENIFFSKEYKETYFELFSKIQKIYFALIRIVYMCKIKHTKIQVDTDLLMNDLASIKEQNKITILQNNSKYIFSICDLVNVIETSITNAIDFFVEPFLPKNPYNNMTFNKSTLYNIYFTHKNSTFRLSYLFHLWFLHGFDLDKFCLENEATVRDFLIHKFIYNSPVNILYSKTLDMLHKNPYTKKLIIHKNFPKKTLVDIMRPFLFCEYMYSYGISGLEKTNMYKILLFYKLKKFYDYNNSFGRLQYKLTFNSKYEKKYVAQININHITYDQINVPSSIYKYSFEYNNDYQYYVNTYQYYDTPTFYYNLEDSVEDNDADNSESESSIDTNSITDHEEEVGYSVLDDESIS</sequence>
<feature type="compositionally biased region" description="Acidic residues" evidence="1">
    <location>
        <begin position="411"/>
        <end position="426"/>
    </location>
</feature>
<reference evidence="2" key="1">
    <citation type="journal article" date="2020" name="Nature">
        <title>Giant virus diversity and host interactions through global metagenomics.</title>
        <authorList>
            <person name="Schulz F."/>
            <person name="Roux S."/>
            <person name="Paez-Espino D."/>
            <person name="Jungbluth S."/>
            <person name="Walsh D.A."/>
            <person name="Denef V.J."/>
            <person name="McMahon K.D."/>
            <person name="Konstantinidis K.T."/>
            <person name="Eloe-Fadrosh E.A."/>
            <person name="Kyrpides N.C."/>
            <person name="Woyke T."/>
        </authorList>
    </citation>
    <scope>NUCLEOTIDE SEQUENCE</scope>
    <source>
        <strain evidence="2">GVMAG-M-3300023179-114</strain>
    </source>
</reference>
<accession>A0A6C0E1H7</accession>
<organism evidence="2">
    <name type="scientific">viral metagenome</name>
    <dbReference type="NCBI Taxonomy" id="1070528"/>
    <lineage>
        <taxon>unclassified sequences</taxon>
        <taxon>metagenomes</taxon>
        <taxon>organismal metagenomes</taxon>
    </lineage>
</organism>
<evidence type="ECO:0000256" key="1">
    <source>
        <dbReference type="SAM" id="MobiDB-lite"/>
    </source>
</evidence>
<name>A0A6C0E1H7_9ZZZZ</name>
<proteinExistence type="predicted"/>
<protein>
    <submittedName>
        <fullName evidence="2">Uncharacterized protein</fullName>
    </submittedName>
</protein>